<feature type="transmembrane region" description="Helical" evidence="6">
    <location>
        <begin position="41"/>
        <end position="66"/>
    </location>
</feature>
<dbReference type="GO" id="GO:0005886">
    <property type="term" value="C:plasma membrane"/>
    <property type="evidence" value="ECO:0007669"/>
    <property type="project" value="UniProtKB-SubCell"/>
</dbReference>
<gene>
    <name evidence="8" type="ORF">D8M03_04585</name>
</gene>
<feature type="transmembrane region" description="Helical" evidence="6">
    <location>
        <begin position="336"/>
        <end position="357"/>
    </location>
</feature>
<feature type="transmembrane region" description="Helical" evidence="6">
    <location>
        <begin position="86"/>
        <end position="104"/>
    </location>
</feature>
<evidence type="ECO:0000256" key="6">
    <source>
        <dbReference type="SAM" id="Phobius"/>
    </source>
</evidence>
<dbReference type="Proteomes" id="UP000272238">
    <property type="component" value="Unassembled WGS sequence"/>
</dbReference>
<evidence type="ECO:0000259" key="7">
    <source>
        <dbReference type="Pfam" id="PF05425"/>
    </source>
</evidence>
<sequence length="358" mass="40534">MFLLIISQVFLYLCLSITFGCFLLSLIPKNYRPDITVPKRILLLSIIGIPLSSFIPVLQIILYLIPTSGFYESFQNVVFTFEIGKAWLFVFTLSTILFIFVLLIDYRKEALYGFFGIVLICLSIVGVGWSSHASSIDSTWGFISDTTHLTAVCLWIGILIVVSWFSKDSSNWLAFLKWFTPVAILCFIVTGISGLILMSFVVDDYVTSWMIPYGQALLIKHLFIVPLLFYALLNGIIIRREMKKNIDFDPRPWAKVESIIILFIFSETAVLGEQSPPKETAISSDTVSKLFTMFSKVPVQESLHLSINFNSILFIILAVLFFAMTIYSFIRKSPVILSILMSVLLVVCLYFSFILSVA</sequence>
<dbReference type="RefSeq" id="WP_121213566.1">
    <property type="nucleotide sequence ID" value="NZ_RBZN01000006.1"/>
</dbReference>
<feature type="transmembrane region" description="Helical" evidence="6">
    <location>
        <begin position="312"/>
        <end position="330"/>
    </location>
</feature>
<name>A0A494Z914_9BACL</name>
<comment type="caution">
    <text evidence="8">The sequence shown here is derived from an EMBL/GenBank/DDBJ whole genome shotgun (WGS) entry which is preliminary data.</text>
</comment>
<keyword evidence="2" id="KW-1003">Cell membrane</keyword>
<keyword evidence="3 6" id="KW-0812">Transmembrane</keyword>
<dbReference type="GO" id="GO:0006825">
    <property type="term" value="P:copper ion transport"/>
    <property type="evidence" value="ECO:0007669"/>
    <property type="project" value="InterPro"/>
</dbReference>
<dbReference type="OrthoDB" id="2387346at2"/>
<feature type="domain" description="Copper resistance protein D" evidence="7">
    <location>
        <begin position="174"/>
        <end position="271"/>
    </location>
</feature>
<proteinExistence type="predicted"/>
<evidence type="ECO:0000256" key="4">
    <source>
        <dbReference type="ARBA" id="ARBA00022989"/>
    </source>
</evidence>
<organism evidence="8 9">
    <name type="scientific">Ureibacillus endophyticus</name>
    <dbReference type="NCBI Taxonomy" id="1978490"/>
    <lineage>
        <taxon>Bacteria</taxon>
        <taxon>Bacillati</taxon>
        <taxon>Bacillota</taxon>
        <taxon>Bacilli</taxon>
        <taxon>Bacillales</taxon>
        <taxon>Caryophanaceae</taxon>
        <taxon>Ureibacillus</taxon>
    </lineage>
</organism>
<evidence type="ECO:0000313" key="9">
    <source>
        <dbReference type="Proteomes" id="UP000272238"/>
    </source>
</evidence>
<dbReference type="Pfam" id="PF05425">
    <property type="entry name" value="CopD"/>
    <property type="match status" value="1"/>
</dbReference>
<feature type="transmembrane region" description="Helical" evidence="6">
    <location>
        <begin position="6"/>
        <end position="29"/>
    </location>
</feature>
<keyword evidence="5 6" id="KW-0472">Membrane</keyword>
<feature type="transmembrane region" description="Helical" evidence="6">
    <location>
        <begin position="213"/>
        <end position="233"/>
    </location>
</feature>
<feature type="transmembrane region" description="Helical" evidence="6">
    <location>
        <begin position="111"/>
        <end position="129"/>
    </location>
</feature>
<evidence type="ECO:0000256" key="2">
    <source>
        <dbReference type="ARBA" id="ARBA00022475"/>
    </source>
</evidence>
<evidence type="ECO:0000256" key="1">
    <source>
        <dbReference type="ARBA" id="ARBA00004651"/>
    </source>
</evidence>
<accession>A0A494Z914</accession>
<evidence type="ECO:0000256" key="3">
    <source>
        <dbReference type="ARBA" id="ARBA00022692"/>
    </source>
</evidence>
<feature type="transmembrane region" description="Helical" evidence="6">
    <location>
        <begin position="149"/>
        <end position="166"/>
    </location>
</feature>
<dbReference type="InterPro" id="IPR008457">
    <property type="entry name" value="Cu-R_CopD_dom"/>
</dbReference>
<evidence type="ECO:0000256" key="5">
    <source>
        <dbReference type="ARBA" id="ARBA00023136"/>
    </source>
</evidence>
<comment type="subcellular location">
    <subcellularLocation>
        <location evidence="1">Cell membrane</location>
        <topology evidence="1">Multi-pass membrane protein</topology>
    </subcellularLocation>
</comment>
<feature type="transmembrane region" description="Helical" evidence="6">
    <location>
        <begin position="178"/>
        <end position="201"/>
    </location>
</feature>
<protein>
    <submittedName>
        <fullName evidence="8">Copper resistance protein CopD</fullName>
    </submittedName>
</protein>
<keyword evidence="9" id="KW-1185">Reference proteome</keyword>
<keyword evidence="4 6" id="KW-1133">Transmembrane helix</keyword>
<dbReference type="InterPro" id="IPR032694">
    <property type="entry name" value="CopC/D"/>
</dbReference>
<dbReference type="PANTHER" id="PTHR34820">
    <property type="entry name" value="INNER MEMBRANE PROTEIN YEBZ"/>
    <property type="match status" value="1"/>
</dbReference>
<dbReference type="EMBL" id="RBZN01000006">
    <property type="protein sequence ID" value="RKQ19095.1"/>
    <property type="molecule type" value="Genomic_DNA"/>
</dbReference>
<dbReference type="AlphaFoldDB" id="A0A494Z914"/>
<dbReference type="PANTHER" id="PTHR34820:SF4">
    <property type="entry name" value="INNER MEMBRANE PROTEIN YEBZ"/>
    <property type="match status" value="1"/>
</dbReference>
<evidence type="ECO:0000313" key="8">
    <source>
        <dbReference type="EMBL" id="RKQ19095.1"/>
    </source>
</evidence>
<reference evidence="8 9" key="1">
    <citation type="journal article" date="2016" name="Antonie Van Leeuwenhoek">
        <title>Lysinibacillus endophyticus sp. nov., an indole-3-acetic acid producing endophytic bacterium isolated from corn root (Zea mays cv. Xinken-5).</title>
        <authorList>
            <person name="Yu J."/>
            <person name="Guan X."/>
            <person name="Liu C."/>
            <person name="Xiang W."/>
            <person name="Yu Z."/>
            <person name="Liu X."/>
            <person name="Wang G."/>
        </authorList>
    </citation>
    <scope>NUCLEOTIDE SEQUENCE [LARGE SCALE GENOMIC DNA]</scope>
    <source>
        <strain evidence="8 9">DSM 100506</strain>
    </source>
</reference>